<dbReference type="EMBL" id="MHQZ01000023">
    <property type="protein sequence ID" value="OHA13825.1"/>
    <property type="molecule type" value="Genomic_DNA"/>
</dbReference>
<dbReference type="GO" id="GO:0015774">
    <property type="term" value="P:polysaccharide transport"/>
    <property type="evidence" value="ECO:0007669"/>
    <property type="project" value="InterPro"/>
</dbReference>
<proteinExistence type="predicted"/>
<dbReference type="AlphaFoldDB" id="A0A1G2LQD8"/>
<dbReference type="GO" id="GO:0000271">
    <property type="term" value="P:polysaccharide biosynthetic process"/>
    <property type="evidence" value="ECO:0007669"/>
    <property type="project" value="InterPro"/>
</dbReference>
<comment type="caution">
    <text evidence="1">The sequence shown here is derived from an EMBL/GenBank/DDBJ whole genome shotgun (WGS) entry which is preliminary data.</text>
</comment>
<name>A0A1G2LQD8_9BACT</name>
<organism evidence="1 2">
    <name type="scientific">Candidatus Tagabacteria bacterium RIFCSPLOWO2_01_FULL_39_11</name>
    <dbReference type="NCBI Taxonomy" id="1802295"/>
    <lineage>
        <taxon>Bacteria</taxon>
        <taxon>Candidatus Tagaibacteriota</taxon>
    </lineage>
</organism>
<sequence length="495" mass="57008">MKLLLVWPDKGQEFVNLISELKKHNHEIVYFVGSEGADEFKPPEAIFHFYGDAMNGKPAPGVDVSNFLPPGTDLIEKLYRTESLTLIMLNNAVPMIPKIEVNRRKHFYYHLVSYWFGVLKKYQPEALILSYIPHNSYDFVLYSLAKLLGIKVLTFVDTRVPGRLLPLKDFWLGSDWLQKELESNRGKNFSADDLPEDIRKYYLRTTKKDFNEMPGNLRFLKKKYSLLHPVFLAKVKASIQDDTIFWKSFGYLRWKLGSGNYRRWMKKLFFNISYLVQDNSKKEYRRFQSAPDFSKKFIYVPLQVQPECSTAPQGGVFADQILMLEMLAAALPENWVIYAKEHPLQWLRFGSGFSGYKYRGYYQKISEIKNVKIVPVETNSYRLIKESQAVATASGAPGWEATLWLKPAIIFGYPWYLDCPGIFRVRDVASCQDAINKIINGFKVEPQLTINYLKSLEKAGVRGYRASSAGESSDLSSSESMKNIADFIVAELPKL</sequence>
<evidence type="ECO:0000313" key="1">
    <source>
        <dbReference type="EMBL" id="OHA13825.1"/>
    </source>
</evidence>
<dbReference type="Proteomes" id="UP000178302">
    <property type="component" value="Unassembled WGS sequence"/>
</dbReference>
<reference evidence="1 2" key="1">
    <citation type="journal article" date="2016" name="Nat. Commun.">
        <title>Thousands of microbial genomes shed light on interconnected biogeochemical processes in an aquifer system.</title>
        <authorList>
            <person name="Anantharaman K."/>
            <person name="Brown C.T."/>
            <person name="Hug L.A."/>
            <person name="Sharon I."/>
            <person name="Castelle C.J."/>
            <person name="Probst A.J."/>
            <person name="Thomas B.C."/>
            <person name="Singh A."/>
            <person name="Wilkins M.J."/>
            <person name="Karaoz U."/>
            <person name="Brodie E.L."/>
            <person name="Williams K.H."/>
            <person name="Hubbard S.S."/>
            <person name="Banfield J.F."/>
        </authorList>
    </citation>
    <scope>NUCLEOTIDE SEQUENCE [LARGE SCALE GENOMIC DNA]</scope>
</reference>
<accession>A0A1G2LQD8</accession>
<gene>
    <name evidence="1" type="ORF">A2909_00895</name>
</gene>
<dbReference type="InterPro" id="IPR007833">
    <property type="entry name" value="Capsule_polysaccharide_synth"/>
</dbReference>
<protein>
    <recommendedName>
        <fullName evidence="3">Capsule polysaccharide biosynthesis protein</fullName>
    </recommendedName>
</protein>
<evidence type="ECO:0008006" key="3">
    <source>
        <dbReference type="Google" id="ProtNLM"/>
    </source>
</evidence>
<dbReference type="Pfam" id="PF05159">
    <property type="entry name" value="Capsule_synth"/>
    <property type="match status" value="1"/>
</dbReference>
<evidence type="ECO:0000313" key="2">
    <source>
        <dbReference type="Proteomes" id="UP000178302"/>
    </source>
</evidence>